<dbReference type="GO" id="GO:0003824">
    <property type="term" value="F:catalytic activity"/>
    <property type="evidence" value="ECO:0007669"/>
    <property type="project" value="InterPro"/>
</dbReference>
<sequence>MQFEDGTLPFLSIMAIKHGLDTLKRLGLSMDLISRHTFNLAKYVFDGLASLRHSNNAPVAVLYHDNNFQDFEVQGAIVNFNLRRSDRRFVGYAEVLHIANLYGIQLRTGCFCNPGACQRFLNLTADDVRKHFDAGHVCGDQHDLVDDYPTGSVRVSFGYMSTYEDADKFLEMIRKCFVDHGTTISRGIRAIQENTEIEQVISGSLRNIFLYPVKSCGSYSPQTSWELTETGLKYDRRWMIVNAAGACMSQKQIKQLCLIRPTLKLRQNRMLLTFKGVRQISLPLEIMEDEIKDGSFCNSKICGSKVRGYDCGDEVADWLSETLNKPGLRLLRQCDFSEDITGRTSQKGTSAALSLANQAQYLLINLASIRWLKDKTPSDCNLPLSSLINRFRANFLVEFDKPFVENSLNEIHLGNVPFKFSGKCTRCQMICIDQETGTISKEPLQTLSKELEGNICFGVYLSHKISQSARVNTKRLVTGYL</sequence>
<name>A0A834HZ81_RHYFE</name>
<dbReference type="SUPFAM" id="SSF53383">
    <property type="entry name" value="PLP-dependent transferases"/>
    <property type="match status" value="1"/>
</dbReference>
<evidence type="ECO:0000313" key="2">
    <source>
        <dbReference type="EMBL" id="KAF7271280.1"/>
    </source>
</evidence>
<keyword evidence="3" id="KW-1185">Reference proteome</keyword>
<dbReference type="PROSITE" id="PS51340">
    <property type="entry name" value="MOSC"/>
    <property type="match status" value="1"/>
</dbReference>
<proteinExistence type="predicted"/>
<dbReference type="AlphaFoldDB" id="A0A834HZ81"/>
<feature type="domain" description="MOSC" evidence="1">
    <location>
        <begin position="332"/>
        <end position="481"/>
    </location>
</feature>
<dbReference type="EMBL" id="JAACXV010013986">
    <property type="protein sequence ID" value="KAF7271280.1"/>
    <property type="molecule type" value="Genomic_DNA"/>
</dbReference>
<dbReference type="InterPro" id="IPR005302">
    <property type="entry name" value="MoCF_Sase_C"/>
</dbReference>
<dbReference type="Pfam" id="PF03473">
    <property type="entry name" value="MOSC"/>
    <property type="match status" value="1"/>
</dbReference>
<comment type="caution">
    <text evidence="2">The sequence shown here is derived from an EMBL/GenBank/DDBJ whole genome shotgun (WGS) entry which is preliminary data.</text>
</comment>
<organism evidence="2 3">
    <name type="scientific">Rhynchophorus ferrugineus</name>
    <name type="common">Red palm weevil</name>
    <name type="synonym">Curculio ferrugineus</name>
    <dbReference type="NCBI Taxonomy" id="354439"/>
    <lineage>
        <taxon>Eukaryota</taxon>
        <taxon>Metazoa</taxon>
        <taxon>Ecdysozoa</taxon>
        <taxon>Arthropoda</taxon>
        <taxon>Hexapoda</taxon>
        <taxon>Insecta</taxon>
        <taxon>Pterygota</taxon>
        <taxon>Neoptera</taxon>
        <taxon>Endopterygota</taxon>
        <taxon>Coleoptera</taxon>
        <taxon>Polyphaga</taxon>
        <taxon>Cucujiformia</taxon>
        <taxon>Curculionidae</taxon>
        <taxon>Dryophthorinae</taxon>
        <taxon>Rhynchophorus</taxon>
    </lineage>
</organism>
<dbReference type="SUPFAM" id="SSF141673">
    <property type="entry name" value="MOSC N-terminal domain-like"/>
    <property type="match status" value="1"/>
</dbReference>
<dbReference type="GO" id="GO:0030170">
    <property type="term" value="F:pyridoxal phosphate binding"/>
    <property type="evidence" value="ECO:0007669"/>
    <property type="project" value="InterPro"/>
</dbReference>
<dbReference type="PANTHER" id="PTHR14237">
    <property type="entry name" value="MOLYBDOPTERIN COFACTOR SULFURASE MOSC"/>
    <property type="match status" value="1"/>
</dbReference>
<protein>
    <recommendedName>
        <fullName evidence="1">MOSC domain-containing protein</fullName>
    </recommendedName>
</protein>
<dbReference type="PANTHER" id="PTHR14237:SF19">
    <property type="entry name" value="MITOCHONDRIAL AMIDOXIME REDUCING COMPONENT 1"/>
    <property type="match status" value="1"/>
</dbReference>
<evidence type="ECO:0000259" key="1">
    <source>
        <dbReference type="PROSITE" id="PS51340"/>
    </source>
</evidence>
<dbReference type="Gene3D" id="3.90.1150.10">
    <property type="entry name" value="Aspartate Aminotransferase, domain 1"/>
    <property type="match status" value="1"/>
</dbReference>
<dbReference type="GO" id="GO:0030151">
    <property type="term" value="F:molybdenum ion binding"/>
    <property type="evidence" value="ECO:0007669"/>
    <property type="project" value="InterPro"/>
</dbReference>
<dbReference type="OrthoDB" id="420046at2759"/>
<reference evidence="2" key="1">
    <citation type="submission" date="2020-08" db="EMBL/GenBank/DDBJ databases">
        <title>Genome sequencing and assembly of the red palm weevil Rhynchophorus ferrugineus.</title>
        <authorList>
            <person name="Dias G.B."/>
            <person name="Bergman C.M."/>
            <person name="Manee M."/>
        </authorList>
    </citation>
    <scope>NUCLEOTIDE SEQUENCE</scope>
    <source>
        <strain evidence="2">AA-2017</strain>
        <tissue evidence="2">Whole larva</tissue>
    </source>
</reference>
<evidence type="ECO:0000313" key="3">
    <source>
        <dbReference type="Proteomes" id="UP000625711"/>
    </source>
</evidence>
<dbReference type="Proteomes" id="UP000625711">
    <property type="component" value="Unassembled WGS sequence"/>
</dbReference>
<dbReference type="Pfam" id="PF03476">
    <property type="entry name" value="MOSC_N"/>
    <property type="match status" value="1"/>
</dbReference>
<accession>A0A834HZ81</accession>
<dbReference type="InterPro" id="IPR015424">
    <property type="entry name" value="PyrdxlP-dep_Trfase"/>
</dbReference>
<gene>
    <name evidence="2" type="ORF">GWI33_015834</name>
</gene>
<dbReference type="InterPro" id="IPR015422">
    <property type="entry name" value="PyrdxlP-dep_Trfase_small"/>
</dbReference>
<dbReference type="InterPro" id="IPR005303">
    <property type="entry name" value="MOCOS_middle"/>
</dbReference>